<sequence>MRQPPSTRLVFSMVLLVLAGVAVAGGTLQTLGETMGHSVQADRLPPFISSQPSREQPASLAPGVSVAAGPQPAPIPTRGNRLFDADHLLAARQALEDLPALAGHRLTVFHSIHFYDDGRINLDLVDPQQPSRVDSYHFERGQWRKGEPVDPQRFAPTITLRRSSTALANIDFEAVPRVAQALQAQRNALMGTPGEVGHVYVIVRKGGTLAWLPDEVAGDHQSARLQFDAQGTLHTIKKGDGGD</sequence>
<dbReference type="OrthoDB" id="660752at2"/>
<gene>
    <name evidence="2" type="ORF">B9Y64_01805</name>
</gene>
<comment type="caution">
    <text evidence="2">The sequence shown here is derived from an EMBL/GenBank/DDBJ whole genome shotgun (WGS) entry which is preliminary data.</text>
</comment>
<evidence type="ECO:0000313" key="3">
    <source>
        <dbReference type="Proteomes" id="UP000230167"/>
    </source>
</evidence>
<feature type="region of interest" description="Disordered" evidence="1">
    <location>
        <begin position="43"/>
        <end position="75"/>
    </location>
</feature>
<dbReference type="AlphaFoldDB" id="A0A2J0UG70"/>
<evidence type="ECO:0000256" key="1">
    <source>
        <dbReference type="SAM" id="MobiDB-lite"/>
    </source>
</evidence>
<dbReference type="RefSeq" id="WP_100439268.1">
    <property type="nucleotide sequence ID" value="NZ_CBCPIZ010000001.1"/>
</dbReference>
<evidence type="ECO:0000313" key="2">
    <source>
        <dbReference type="EMBL" id="PJL33855.1"/>
    </source>
</evidence>
<reference evidence="2 3" key="1">
    <citation type="journal article" date="2017" name="Front. Microbiol.">
        <title>Double-Face Meets the Bacterial World: The Opportunistic Pathogen Stenotrophomonas maltophilia.</title>
        <authorList>
            <person name="Lira F."/>
            <person name="Berg G."/>
            <person name="Martinez J.L."/>
        </authorList>
    </citation>
    <scope>NUCLEOTIDE SEQUENCE [LARGE SCALE GENOMIC DNA]</scope>
    <source>
        <strain evidence="2 3">EA1</strain>
    </source>
</reference>
<dbReference type="EMBL" id="NEQV01000001">
    <property type="protein sequence ID" value="PJL33855.1"/>
    <property type="molecule type" value="Genomic_DNA"/>
</dbReference>
<organism evidence="2 3">
    <name type="scientific">Stenotrophomonas maltophilia</name>
    <name type="common">Pseudomonas maltophilia</name>
    <name type="synonym">Xanthomonas maltophilia</name>
    <dbReference type="NCBI Taxonomy" id="40324"/>
    <lineage>
        <taxon>Bacteria</taxon>
        <taxon>Pseudomonadati</taxon>
        <taxon>Pseudomonadota</taxon>
        <taxon>Gammaproteobacteria</taxon>
        <taxon>Lysobacterales</taxon>
        <taxon>Lysobacteraceae</taxon>
        <taxon>Stenotrophomonas</taxon>
        <taxon>Stenotrophomonas maltophilia group</taxon>
    </lineage>
</organism>
<protein>
    <submittedName>
        <fullName evidence="2">Uncharacterized protein</fullName>
    </submittedName>
</protein>
<dbReference type="Proteomes" id="UP000230167">
    <property type="component" value="Unassembled WGS sequence"/>
</dbReference>
<name>A0A2J0UG70_STEMA</name>
<proteinExistence type="predicted"/>
<accession>A0A2J0UG70</accession>